<accession>A0A074X592</accession>
<gene>
    <name evidence="1" type="ORF">M438DRAFT_348779</name>
</gene>
<sequence length="124" mass="13850">MRKSITTRADSVRVVQLGSAGNPSTAVWPFPLQLLLKPAQRNNIIIKSAIATYIGFTYLSRPHNPMLPIVMLLDRNRFVHCDGTRRPPCLLGTGRHTWLGQGQFFVRRMTQSGIHPGSRASKLS</sequence>
<dbReference type="GeneID" id="40748534"/>
<evidence type="ECO:0000313" key="2">
    <source>
        <dbReference type="Proteomes" id="UP000030706"/>
    </source>
</evidence>
<dbReference type="RefSeq" id="XP_029756740.1">
    <property type="nucleotide sequence ID" value="XM_029906228.1"/>
</dbReference>
<dbReference type="HOGENOM" id="CLU_2003450_0_0_1"/>
<name>A0A074X592_AURPU</name>
<keyword evidence="2" id="KW-1185">Reference proteome</keyword>
<protein>
    <submittedName>
        <fullName evidence="1">Uncharacterized protein</fullName>
    </submittedName>
</protein>
<organism evidence="1 2">
    <name type="scientific">Aureobasidium pullulans EXF-150</name>
    <dbReference type="NCBI Taxonomy" id="1043002"/>
    <lineage>
        <taxon>Eukaryota</taxon>
        <taxon>Fungi</taxon>
        <taxon>Dikarya</taxon>
        <taxon>Ascomycota</taxon>
        <taxon>Pezizomycotina</taxon>
        <taxon>Dothideomycetes</taxon>
        <taxon>Dothideomycetidae</taxon>
        <taxon>Dothideales</taxon>
        <taxon>Saccotheciaceae</taxon>
        <taxon>Aureobasidium</taxon>
    </lineage>
</organism>
<dbReference type="Proteomes" id="UP000030706">
    <property type="component" value="Unassembled WGS sequence"/>
</dbReference>
<dbReference type="AlphaFoldDB" id="A0A074X592"/>
<dbReference type="EMBL" id="KL584997">
    <property type="protein sequence ID" value="KEQ80553.1"/>
    <property type="molecule type" value="Genomic_DNA"/>
</dbReference>
<evidence type="ECO:0000313" key="1">
    <source>
        <dbReference type="EMBL" id="KEQ80553.1"/>
    </source>
</evidence>
<proteinExistence type="predicted"/>
<reference evidence="1 2" key="1">
    <citation type="journal article" date="2014" name="BMC Genomics">
        <title>Genome sequencing of four Aureobasidium pullulans varieties: biotechnological potential, stress tolerance, and description of new species.</title>
        <authorList>
            <person name="Gostin Ar C."/>
            <person name="Ohm R.A."/>
            <person name="Kogej T."/>
            <person name="Sonjak S."/>
            <person name="Turk M."/>
            <person name="Zajc J."/>
            <person name="Zalar P."/>
            <person name="Grube M."/>
            <person name="Sun H."/>
            <person name="Han J."/>
            <person name="Sharma A."/>
            <person name="Chiniquy J."/>
            <person name="Ngan C.Y."/>
            <person name="Lipzen A."/>
            <person name="Barry K."/>
            <person name="Grigoriev I.V."/>
            <person name="Gunde-Cimerman N."/>
        </authorList>
    </citation>
    <scope>NUCLEOTIDE SEQUENCE [LARGE SCALE GENOMIC DNA]</scope>
    <source>
        <strain evidence="1 2">EXF-150</strain>
    </source>
</reference>